<dbReference type="EMBL" id="JAQQAF010000002">
    <property type="protein sequence ID" value="KAJ8504504.1"/>
    <property type="molecule type" value="Genomic_DNA"/>
</dbReference>
<name>A0AAV8RKX2_ENSVE</name>
<sequence>MPSSSSSSFFPAWKEGVRPPLRPPHHWCLIPTIENRVITVPSHRSDSAETLPNHHEEGSFFSQQMTGDDGLLFLCEGIGTVMQGDQLCCCSAKEDEIDGFVLAEDCAFAATIDDACQVFLFLRTDHFCNLASTRRWHLLIPQLSAGFRVDRRYQRIEIPAFQQFSREQVL</sequence>
<gene>
    <name evidence="1" type="ORF">OPV22_005390</name>
</gene>
<evidence type="ECO:0000313" key="2">
    <source>
        <dbReference type="Proteomes" id="UP001222027"/>
    </source>
</evidence>
<dbReference type="AlphaFoldDB" id="A0AAV8RKX2"/>
<keyword evidence="2" id="KW-1185">Reference proteome</keyword>
<comment type="caution">
    <text evidence="1">The sequence shown here is derived from an EMBL/GenBank/DDBJ whole genome shotgun (WGS) entry which is preliminary data.</text>
</comment>
<evidence type="ECO:0000313" key="1">
    <source>
        <dbReference type="EMBL" id="KAJ8504504.1"/>
    </source>
</evidence>
<accession>A0AAV8RKX2</accession>
<protein>
    <recommendedName>
        <fullName evidence="3">Cyclic nucleotide-binding domain-containing protein</fullName>
    </recommendedName>
</protein>
<organism evidence="1 2">
    <name type="scientific">Ensete ventricosum</name>
    <name type="common">Abyssinian banana</name>
    <name type="synonym">Musa ensete</name>
    <dbReference type="NCBI Taxonomy" id="4639"/>
    <lineage>
        <taxon>Eukaryota</taxon>
        <taxon>Viridiplantae</taxon>
        <taxon>Streptophyta</taxon>
        <taxon>Embryophyta</taxon>
        <taxon>Tracheophyta</taxon>
        <taxon>Spermatophyta</taxon>
        <taxon>Magnoliopsida</taxon>
        <taxon>Liliopsida</taxon>
        <taxon>Zingiberales</taxon>
        <taxon>Musaceae</taxon>
        <taxon>Ensete</taxon>
    </lineage>
</organism>
<proteinExistence type="predicted"/>
<dbReference type="Proteomes" id="UP001222027">
    <property type="component" value="Unassembled WGS sequence"/>
</dbReference>
<evidence type="ECO:0008006" key="3">
    <source>
        <dbReference type="Google" id="ProtNLM"/>
    </source>
</evidence>
<reference evidence="1 2" key="1">
    <citation type="submission" date="2022-12" db="EMBL/GenBank/DDBJ databases">
        <title>Chromosome-scale assembly of the Ensete ventricosum genome.</title>
        <authorList>
            <person name="Dussert Y."/>
            <person name="Stocks J."/>
            <person name="Wendawek A."/>
            <person name="Woldeyes F."/>
            <person name="Nichols R.A."/>
            <person name="Borrell J.S."/>
        </authorList>
    </citation>
    <scope>NUCLEOTIDE SEQUENCE [LARGE SCALE GENOMIC DNA]</scope>
    <source>
        <strain evidence="2">cv. Maze</strain>
        <tissue evidence="1">Seeds</tissue>
    </source>
</reference>